<proteinExistence type="predicted"/>
<reference evidence="2" key="3">
    <citation type="submission" date="2025-09" db="UniProtKB">
        <authorList>
            <consortium name="Ensembl"/>
        </authorList>
    </citation>
    <scope>IDENTIFICATION</scope>
</reference>
<reference evidence="2" key="2">
    <citation type="submission" date="2025-08" db="UniProtKB">
        <authorList>
            <consortium name="Ensembl"/>
        </authorList>
    </citation>
    <scope>IDENTIFICATION</scope>
</reference>
<evidence type="ECO:0000313" key="3">
    <source>
        <dbReference type="Proteomes" id="UP000694397"/>
    </source>
</evidence>
<reference evidence="2 3" key="1">
    <citation type="submission" date="2019-04" db="EMBL/GenBank/DDBJ databases">
        <authorList>
            <consortium name="Wellcome Sanger Institute Data Sharing"/>
        </authorList>
    </citation>
    <scope>NUCLEOTIDE SEQUENCE [LARGE SCALE GENOMIC DNA]</scope>
</reference>
<evidence type="ECO:0000256" key="1">
    <source>
        <dbReference type="SAM" id="SignalP"/>
    </source>
</evidence>
<dbReference type="Proteomes" id="UP000694397">
    <property type="component" value="Chromosome 2"/>
</dbReference>
<name>A0A8C9V1X7_SCLFO</name>
<protein>
    <submittedName>
        <fullName evidence="2">Uncharacterized protein</fullName>
    </submittedName>
</protein>
<accession>A0A8C9V1X7</accession>
<feature type="signal peptide" evidence="1">
    <location>
        <begin position="1"/>
        <end position="19"/>
    </location>
</feature>
<organism evidence="2 3">
    <name type="scientific">Scleropages formosus</name>
    <name type="common">Asian bonytongue</name>
    <name type="synonym">Osteoglossum formosum</name>
    <dbReference type="NCBI Taxonomy" id="113540"/>
    <lineage>
        <taxon>Eukaryota</taxon>
        <taxon>Metazoa</taxon>
        <taxon>Chordata</taxon>
        <taxon>Craniata</taxon>
        <taxon>Vertebrata</taxon>
        <taxon>Euteleostomi</taxon>
        <taxon>Actinopterygii</taxon>
        <taxon>Neopterygii</taxon>
        <taxon>Teleostei</taxon>
        <taxon>Osteoglossocephala</taxon>
        <taxon>Osteoglossomorpha</taxon>
        <taxon>Osteoglossiformes</taxon>
        <taxon>Osteoglossidae</taxon>
        <taxon>Scleropages</taxon>
    </lineage>
</organism>
<dbReference type="Ensembl" id="ENSSFOT00015016405.2">
    <property type="protein sequence ID" value="ENSSFOP00015016219.1"/>
    <property type="gene ID" value="ENSSFOG00015010455.2"/>
</dbReference>
<sequence length="66" mass="7320">MMALAAATLALAGASAAQGRRMPAAPFWLDQRTDSCPRRSEQDWSSLTSWIWFPERVQNEPSGNPE</sequence>
<feature type="chain" id="PRO_5034414959" evidence="1">
    <location>
        <begin position="20"/>
        <end position="66"/>
    </location>
</feature>
<keyword evidence="1" id="KW-0732">Signal</keyword>
<keyword evidence="3" id="KW-1185">Reference proteome</keyword>
<evidence type="ECO:0000313" key="2">
    <source>
        <dbReference type="Ensembl" id="ENSSFOP00015016219.1"/>
    </source>
</evidence>
<dbReference type="AlphaFoldDB" id="A0A8C9V1X7"/>